<reference evidence="3 6" key="1">
    <citation type="submission" date="2016-08" db="EMBL/GenBank/DDBJ databases">
        <title>Candidatus Dactylopiibacterium carminicum genome sequence.</title>
        <authorList>
            <person name="Ramirez-Puebla S.T."/>
            <person name="Ormeno-Orrillo E."/>
            <person name="Vera-Ponce De Leon A."/>
            <person name="Luis L."/>
            <person name="Sanchez-Flores A."/>
            <person name="Monica R."/>
            <person name="Martinez-Romero E."/>
        </authorList>
    </citation>
    <scope>NUCLEOTIDE SEQUENCE [LARGE SCALE GENOMIC DNA]</scope>
    <source>
        <strain evidence="3">END1</strain>
    </source>
</reference>
<dbReference type="Gene3D" id="3.40.30.10">
    <property type="entry name" value="Glutaredoxin"/>
    <property type="match status" value="1"/>
</dbReference>
<dbReference type="InterPro" id="IPR006503">
    <property type="entry name" value="Nase-assoc"/>
</dbReference>
<keyword evidence="6" id="KW-1185">Reference proteome</keyword>
<accession>A0A272ESC6</accession>
<dbReference type="InterPro" id="IPR006660">
    <property type="entry name" value="Arsenate_reductase-like"/>
</dbReference>
<evidence type="ECO:0008006" key="7">
    <source>
        <dbReference type="Google" id="ProtNLM"/>
    </source>
</evidence>
<name>A0A272ESC6_9RHOO</name>
<dbReference type="Proteomes" id="UP000216107">
    <property type="component" value="Unassembled WGS sequence"/>
</dbReference>
<dbReference type="NCBIfam" id="TIGR01616">
    <property type="entry name" value="nitro_assoc"/>
    <property type="match status" value="1"/>
</dbReference>
<evidence type="ECO:0000256" key="2">
    <source>
        <dbReference type="PROSITE-ProRule" id="PRU01282"/>
    </source>
</evidence>
<evidence type="ECO:0000313" key="4">
    <source>
        <dbReference type="EMBL" id="PAS92995.1"/>
    </source>
</evidence>
<protein>
    <recommendedName>
        <fullName evidence="7">Nitrogenase-associated protein</fullName>
    </recommendedName>
</protein>
<gene>
    <name evidence="3" type="ORF">BGI27_00855</name>
    <name evidence="4" type="ORF">CGU29_09440</name>
</gene>
<dbReference type="InterPro" id="IPR036249">
    <property type="entry name" value="Thioredoxin-like_sf"/>
</dbReference>
<evidence type="ECO:0000256" key="1">
    <source>
        <dbReference type="ARBA" id="ARBA00007198"/>
    </source>
</evidence>
<comment type="caution">
    <text evidence="4">The sequence shown here is derived from an EMBL/GenBank/DDBJ whole genome shotgun (WGS) entry which is preliminary data.</text>
</comment>
<evidence type="ECO:0000313" key="3">
    <source>
        <dbReference type="EMBL" id="KAF7600693.1"/>
    </source>
</evidence>
<dbReference type="PANTHER" id="PTHR30041">
    <property type="entry name" value="ARSENATE REDUCTASE"/>
    <property type="match status" value="1"/>
</dbReference>
<reference evidence="4 5" key="2">
    <citation type="submission" date="2017-07" db="EMBL/GenBank/DDBJ databases">
        <title>Candidatus Dactylopiibacterium carminicum, a nitrogen-fixing symbiont of the cochineal insect Dactylopius coccus and Dactylopius opuntiae (Hemiptera: Coccoidea: Dactylopiidae).</title>
        <authorList>
            <person name="Vera A."/>
        </authorList>
    </citation>
    <scope>NUCLEOTIDE SEQUENCE [LARGE SCALE GENOMIC DNA]</scope>
    <source>
        <strain evidence="4 5">NFDCM</strain>
    </source>
</reference>
<dbReference type="PANTHER" id="PTHR30041:SF8">
    <property type="entry name" value="PROTEIN YFFB"/>
    <property type="match status" value="1"/>
</dbReference>
<proteinExistence type="inferred from homology"/>
<dbReference type="AlphaFoldDB" id="A0A272ESC6"/>
<evidence type="ECO:0000313" key="5">
    <source>
        <dbReference type="Proteomes" id="UP000216107"/>
    </source>
</evidence>
<dbReference type="EMBL" id="MDUX01000002">
    <property type="protein sequence ID" value="KAF7600693.1"/>
    <property type="molecule type" value="Genomic_DNA"/>
</dbReference>
<evidence type="ECO:0000313" key="6">
    <source>
        <dbReference type="Proteomes" id="UP000623509"/>
    </source>
</evidence>
<dbReference type="Proteomes" id="UP000623509">
    <property type="component" value="Unassembled WGS sequence"/>
</dbReference>
<dbReference type="RefSeq" id="WP_095523041.1">
    <property type="nucleotide sequence ID" value="NZ_MDUX01000002.1"/>
</dbReference>
<organism evidence="4 5">
    <name type="scientific">Candidatus Dactylopiibacterium carminicum</name>
    <dbReference type="NCBI Taxonomy" id="857335"/>
    <lineage>
        <taxon>Bacteria</taxon>
        <taxon>Pseudomonadati</taxon>
        <taxon>Pseudomonadota</taxon>
        <taxon>Betaproteobacteria</taxon>
        <taxon>Rhodocyclales</taxon>
        <taxon>Rhodocyclaceae</taxon>
        <taxon>Candidatus Dactylopiibacterium</taxon>
    </lineage>
</organism>
<comment type="similarity">
    <text evidence="1 2">Belongs to the ArsC family.</text>
</comment>
<dbReference type="SUPFAM" id="SSF52833">
    <property type="entry name" value="Thioredoxin-like"/>
    <property type="match status" value="1"/>
</dbReference>
<dbReference type="PROSITE" id="PS51353">
    <property type="entry name" value="ARSC"/>
    <property type="match status" value="1"/>
</dbReference>
<sequence>MARIVFYEKPGCSGNAKQKAWLEAGGHVLEVRSLLEWPWTREVLLEWLRALPVAEWFNRSAPAVRDGLICPEAVQSGEAIDLLLATPLLIRRPLIALEDGTRLVGFNEALLRRHLLQVANVAAPSEGCASKTQKPCPDPRGA</sequence>
<dbReference type="Pfam" id="PF03960">
    <property type="entry name" value="ArsC"/>
    <property type="match status" value="1"/>
</dbReference>
<dbReference type="OrthoDB" id="5432555at2"/>
<dbReference type="EMBL" id="NMRN01000025">
    <property type="protein sequence ID" value="PAS92995.1"/>
    <property type="molecule type" value="Genomic_DNA"/>
</dbReference>